<feature type="transmembrane region" description="Helical" evidence="1">
    <location>
        <begin position="85"/>
        <end position="107"/>
    </location>
</feature>
<accession>A0A9D2M5A6</accession>
<feature type="transmembrane region" description="Helical" evidence="1">
    <location>
        <begin position="186"/>
        <end position="203"/>
    </location>
</feature>
<dbReference type="SUPFAM" id="SSF55874">
    <property type="entry name" value="ATPase domain of HSP90 chaperone/DNA topoisomerase II/histidine kinase"/>
    <property type="match status" value="1"/>
</dbReference>
<reference evidence="3" key="1">
    <citation type="journal article" date="2021" name="PeerJ">
        <title>Extensive microbial diversity within the chicken gut microbiome revealed by metagenomics and culture.</title>
        <authorList>
            <person name="Gilroy R."/>
            <person name="Ravi A."/>
            <person name="Getino M."/>
            <person name="Pursley I."/>
            <person name="Horton D.L."/>
            <person name="Alikhan N.F."/>
            <person name="Baker D."/>
            <person name="Gharbi K."/>
            <person name="Hall N."/>
            <person name="Watson M."/>
            <person name="Adriaenssens E.M."/>
            <person name="Foster-Nyarko E."/>
            <person name="Jarju S."/>
            <person name="Secka A."/>
            <person name="Antonio M."/>
            <person name="Oren A."/>
            <person name="Chaudhuri R.R."/>
            <person name="La Ragione R."/>
            <person name="Hildebrand F."/>
            <person name="Pallen M.J."/>
        </authorList>
    </citation>
    <scope>NUCLEOTIDE SEQUENCE</scope>
    <source>
        <strain evidence="3">ChiBcec8-13705</strain>
    </source>
</reference>
<organism evidence="3 4">
    <name type="scientific">Candidatus Gemmiger avicola</name>
    <dbReference type="NCBI Taxonomy" id="2838605"/>
    <lineage>
        <taxon>Bacteria</taxon>
        <taxon>Bacillati</taxon>
        <taxon>Bacillota</taxon>
        <taxon>Clostridia</taxon>
        <taxon>Eubacteriales</taxon>
        <taxon>Gemmiger</taxon>
    </lineage>
</organism>
<feature type="transmembrane region" description="Helical" evidence="1">
    <location>
        <begin position="61"/>
        <end position="78"/>
    </location>
</feature>
<feature type="transmembrane region" description="Helical" evidence="1">
    <location>
        <begin position="127"/>
        <end position="144"/>
    </location>
</feature>
<comment type="caution">
    <text evidence="3">The sequence shown here is derived from an EMBL/GenBank/DDBJ whole genome shotgun (WGS) entry which is preliminary data.</text>
</comment>
<dbReference type="PANTHER" id="PTHR40448:SF1">
    <property type="entry name" value="TWO-COMPONENT SENSOR HISTIDINE KINASE"/>
    <property type="match status" value="1"/>
</dbReference>
<dbReference type="Proteomes" id="UP000886803">
    <property type="component" value="Unassembled WGS sequence"/>
</dbReference>
<feature type="transmembrane region" description="Helical" evidence="1">
    <location>
        <begin position="156"/>
        <end position="174"/>
    </location>
</feature>
<keyword evidence="1" id="KW-1133">Transmembrane helix</keyword>
<dbReference type="Pfam" id="PF14501">
    <property type="entry name" value="HATPase_c_5"/>
    <property type="match status" value="1"/>
</dbReference>
<protein>
    <submittedName>
        <fullName evidence="3">ATP-binding protein</fullName>
    </submittedName>
</protein>
<proteinExistence type="predicted"/>
<name>A0A9D2M5A6_9FIRM</name>
<keyword evidence="3" id="KW-0547">Nucleotide-binding</keyword>
<gene>
    <name evidence="3" type="ORF">H9945_01110</name>
</gene>
<keyword evidence="1" id="KW-0472">Membrane</keyword>
<feature type="transmembrane region" description="Helical" evidence="1">
    <location>
        <begin position="6"/>
        <end position="25"/>
    </location>
</feature>
<feature type="domain" description="Sensor histidine kinase NatK-like C-terminal" evidence="2">
    <location>
        <begin position="321"/>
        <end position="421"/>
    </location>
</feature>
<dbReference type="CDD" id="cd16935">
    <property type="entry name" value="HATPase_AgrC-ComD-like"/>
    <property type="match status" value="1"/>
</dbReference>
<dbReference type="InterPro" id="IPR036890">
    <property type="entry name" value="HATPase_C_sf"/>
</dbReference>
<sequence>MAIYQIISLVGTNALRLGFGLWLVARPLQAESSRLGRVAPAAALLGGGLVTILQAAGMPAVCHLGFECALLAGCALWAQAKPWNLCLFLAFFYELAVGLWDFLAGAWLGILWDDPGFVTPGCVRQLIPVWLVRVGIAVIALVLARQPKQGTGRMPLVSGVSVAGFIAAVSVSAQNRLPLPADTIDRWVLLALILLLSLLFYRLNRQRAMEQEIAALKQAQAEIVERDYRALRKTYADNAKLYHDLHNHIEAIYQCLAQGDPAEAKRYCAALRAPVHEMAHSFWTGDKAVDYLISSKVALAEQMHIRTSLNIEYPHNTNIRSVDLTAILGNLLDNALEAADTAPKPRRFLALTIRRINAMLVIKVENGYGQPPAVQDGALQTAKPDKVHHGWGLKSVRDAAERYEGAVTTTYADGVFRAVVTLFFEAIQTE</sequence>
<evidence type="ECO:0000313" key="3">
    <source>
        <dbReference type="EMBL" id="HJB41080.1"/>
    </source>
</evidence>
<dbReference type="InterPro" id="IPR032834">
    <property type="entry name" value="NatK-like_C"/>
</dbReference>
<evidence type="ECO:0000259" key="2">
    <source>
        <dbReference type="Pfam" id="PF14501"/>
    </source>
</evidence>
<dbReference type="PANTHER" id="PTHR40448">
    <property type="entry name" value="TWO-COMPONENT SENSOR HISTIDINE KINASE"/>
    <property type="match status" value="1"/>
</dbReference>
<dbReference type="GO" id="GO:0042802">
    <property type="term" value="F:identical protein binding"/>
    <property type="evidence" value="ECO:0007669"/>
    <property type="project" value="TreeGrafter"/>
</dbReference>
<evidence type="ECO:0000313" key="4">
    <source>
        <dbReference type="Proteomes" id="UP000886803"/>
    </source>
</evidence>
<dbReference type="AlphaFoldDB" id="A0A9D2M5A6"/>
<evidence type="ECO:0000256" key="1">
    <source>
        <dbReference type="SAM" id="Phobius"/>
    </source>
</evidence>
<keyword evidence="1" id="KW-0812">Transmembrane</keyword>
<dbReference type="Gene3D" id="3.30.565.10">
    <property type="entry name" value="Histidine kinase-like ATPase, C-terminal domain"/>
    <property type="match status" value="1"/>
</dbReference>
<keyword evidence="3" id="KW-0067">ATP-binding</keyword>
<dbReference type="EMBL" id="DWYG01000012">
    <property type="protein sequence ID" value="HJB41080.1"/>
    <property type="molecule type" value="Genomic_DNA"/>
</dbReference>
<reference evidence="3" key="2">
    <citation type="submission" date="2021-04" db="EMBL/GenBank/DDBJ databases">
        <authorList>
            <person name="Gilroy R."/>
        </authorList>
    </citation>
    <scope>NUCLEOTIDE SEQUENCE</scope>
    <source>
        <strain evidence="3">ChiBcec8-13705</strain>
    </source>
</reference>
<dbReference type="GO" id="GO:0005524">
    <property type="term" value="F:ATP binding"/>
    <property type="evidence" value="ECO:0007669"/>
    <property type="project" value="UniProtKB-KW"/>
</dbReference>